<reference evidence="2 3" key="1">
    <citation type="journal article" date="2018" name="PLoS Genet.">
        <title>Population sequencing reveals clonal diversity and ancestral inbreeding in the grapevine cultivar Chardonnay.</title>
        <authorList>
            <person name="Roach M.J."/>
            <person name="Johnson D.L."/>
            <person name="Bohlmann J."/>
            <person name="van Vuuren H.J."/>
            <person name="Jones S.J."/>
            <person name="Pretorius I.S."/>
            <person name="Schmidt S.A."/>
            <person name="Borneman A.R."/>
        </authorList>
    </citation>
    <scope>NUCLEOTIDE SEQUENCE [LARGE SCALE GENOMIC DNA]</scope>
    <source>
        <strain evidence="3">cv. Chardonnay</strain>
        <tissue evidence="2">Leaf</tissue>
    </source>
</reference>
<sequence length="284" mass="31465">MTSRGVYPPSVIYFEIDRRQGMLNSEMVARALDIPFIPPNPAEFQPITRIEAAEMYSFPTEPDKEKKHHCREVYTVSRWQDTPPRPPAATTPGATSILPNPDTAAHILASLSSTPNIGPSASDGYVHISAEAFNQLLARLDMIQENQANIQLTQWQLVQRVDELTMAVQQWNSSSEKPTSVHDTHPLSIPPTQETNSTTRESTVPTTILTPSEITQSHPSHGLRIGIIKAGKQCFAEIVNELEILMTPMDGEHGVTNGKWNGGGVHNVDEEEEEMQLDQALELN</sequence>
<feature type="region of interest" description="Disordered" evidence="1">
    <location>
        <begin position="172"/>
        <end position="203"/>
    </location>
</feature>
<dbReference type="Proteomes" id="UP000288805">
    <property type="component" value="Unassembled WGS sequence"/>
</dbReference>
<accession>A0A438BRV0</accession>
<feature type="compositionally biased region" description="Polar residues" evidence="1">
    <location>
        <begin position="190"/>
        <end position="203"/>
    </location>
</feature>
<dbReference type="EMBL" id="QGNW01002647">
    <property type="protein sequence ID" value="RVW13692.1"/>
    <property type="molecule type" value="Genomic_DNA"/>
</dbReference>
<feature type="region of interest" description="Disordered" evidence="1">
    <location>
        <begin position="79"/>
        <end position="99"/>
    </location>
</feature>
<dbReference type="AlphaFoldDB" id="A0A438BRV0"/>
<name>A0A438BRV0_VITVI</name>
<gene>
    <name evidence="2" type="ORF">CK203_093999</name>
</gene>
<proteinExistence type="predicted"/>
<evidence type="ECO:0000313" key="3">
    <source>
        <dbReference type="Proteomes" id="UP000288805"/>
    </source>
</evidence>
<protein>
    <submittedName>
        <fullName evidence="2">Uncharacterized protein</fullName>
    </submittedName>
</protein>
<evidence type="ECO:0000256" key="1">
    <source>
        <dbReference type="SAM" id="MobiDB-lite"/>
    </source>
</evidence>
<organism evidence="2 3">
    <name type="scientific">Vitis vinifera</name>
    <name type="common">Grape</name>
    <dbReference type="NCBI Taxonomy" id="29760"/>
    <lineage>
        <taxon>Eukaryota</taxon>
        <taxon>Viridiplantae</taxon>
        <taxon>Streptophyta</taxon>
        <taxon>Embryophyta</taxon>
        <taxon>Tracheophyta</taxon>
        <taxon>Spermatophyta</taxon>
        <taxon>Magnoliopsida</taxon>
        <taxon>eudicotyledons</taxon>
        <taxon>Gunneridae</taxon>
        <taxon>Pentapetalae</taxon>
        <taxon>rosids</taxon>
        <taxon>Vitales</taxon>
        <taxon>Vitaceae</taxon>
        <taxon>Viteae</taxon>
        <taxon>Vitis</taxon>
    </lineage>
</organism>
<comment type="caution">
    <text evidence="2">The sequence shown here is derived from an EMBL/GenBank/DDBJ whole genome shotgun (WGS) entry which is preliminary data.</text>
</comment>
<evidence type="ECO:0000313" key="2">
    <source>
        <dbReference type="EMBL" id="RVW13692.1"/>
    </source>
</evidence>